<reference evidence="10" key="1">
    <citation type="journal article" date="2019" name="Int. J. Syst. Evol. Microbiol.">
        <title>The Global Catalogue of Microorganisms (GCM) 10K type strain sequencing project: providing services to taxonomists for standard genome sequencing and annotation.</title>
        <authorList>
            <consortium name="The Broad Institute Genomics Platform"/>
            <consortium name="The Broad Institute Genome Sequencing Center for Infectious Disease"/>
            <person name="Wu L."/>
            <person name="Ma J."/>
        </authorList>
    </citation>
    <scope>NUCLEOTIDE SEQUENCE [LARGE SCALE GENOMIC DNA]</scope>
    <source>
        <strain evidence="10">JCM 18956</strain>
    </source>
</reference>
<feature type="transmembrane region" description="Helical" evidence="8">
    <location>
        <begin position="378"/>
        <end position="397"/>
    </location>
</feature>
<feature type="transmembrane region" description="Helical" evidence="8">
    <location>
        <begin position="165"/>
        <end position="183"/>
    </location>
</feature>
<evidence type="ECO:0000256" key="2">
    <source>
        <dbReference type="ARBA" id="ARBA00005697"/>
    </source>
</evidence>
<feature type="transmembrane region" description="Helical" evidence="8">
    <location>
        <begin position="135"/>
        <end position="153"/>
    </location>
</feature>
<feature type="compositionally biased region" description="Polar residues" evidence="7">
    <location>
        <begin position="1"/>
        <end position="13"/>
    </location>
</feature>
<feature type="transmembrane region" description="Helical" evidence="8">
    <location>
        <begin position="404"/>
        <end position="423"/>
    </location>
</feature>
<evidence type="ECO:0000313" key="10">
    <source>
        <dbReference type="Proteomes" id="UP001501295"/>
    </source>
</evidence>
<evidence type="ECO:0000256" key="7">
    <source>
        <dbReference type="SAM" id="MobiDB-lite"/>
    </source>
</evidence>
<comment type="subcellular location">
    <subcellularLocation>
        <location evidence="1">Endomembrane system</location>
        <topology evidence="1">Multi-pass membrane protein</topology>
    </subcellularLocation>
</comment>
<feature type="transmembrane region" description="Helical" evidence="8">
    <location>
        <begin position="435"/>
        <end position="461"/>
    </location>
</feature>
<keyword evidence="3" id="KW-0813">Transport</keyword>
<comment type="similarity">
    <text evidence="2">Belongs to the nucleobase:cation symporter-2 (NCS2) (TC 2.A.40) family. Azg-like subfamily.</text>
</comment>
<dbReference type="InterPro" id="IPR006043">
    <property type="entry name" value="NCS2"/>
</dbReference>
<dbReference type="Pfam" id="PF00860">
    <property type="entry name" value="Xan_ur_permease"/>
    <property type="match status" value="1"/>
</dbReference>
<feature type="transmembrane region" description="Helical" evidence="8">
    <location>
        <begin position="473"/>
        <end position="495"/>
    </location>
</feature>
<keyword evidence="5 8" id="KW-1133">Transmembrane helix</keyword>
<evidence type="ECO:0000256" key="5">
    <source>
        <dbReference type="ARBA" id="ARBA00022989"/>
    </source>
</evidence>
<feature type="region of interest" description="Disordered" evidence="7">
    <location>
        <begin position="1"/>
        <end position="21"/>
    </location>
</feature>
<comment type="caution">
    <text evidence="9">The sequence shown here is derived from an EMBL/GenBank/DDBJ whole genome shotgun (WGS) entry which is preliminary data.</text>
</comment>
<proteinExistence type="inferred from homology"/>
<name>A0ABP8WBR4_9MICO</name>
<gene>
    <name evidence="9" type="ORF">GCM10025780_33130</name>
</gene>
<protein>
    <submittedName>
        <fullName evidence="9">NCS2 family permease</fullName>
    </submittedName>
</protein>
<evidence type="ECO:0000256" key="4">
    <source>
        <dbReference type="ARBA" id="ARBA00022692"/>
    </source>
</evidence>
<dbReference type="EMBL" id="BAABLM010000010">
    <property type="protein sequence ID" value="GAA4684478.1"/>
    <property type="molecule type" value="Genomic_DNA"/>
</dbReference>
<evidence type="ECO:0000256" key="6">
    <source>
        <dbReference type="ARBA" id="ARBA00023136"/>
    </source>
</evidence>
<feature type="transmembrane region" description="Helical" evidence="8">
    <location>
        <begin position="231"/>
        <end position="254"/>
    </location>
</feature>
<dbReference type="RefSeq" id="WP_345377040.1">
    <property type="nucleotide sequence ID" value="NZ_BAABLM010000010.1"/>
</dbReference>
<feature type="transmembrane region" description="Helical" evidence="8">
    <location>
        <begin position="45"/>
        <end position="64"/>
    </location>
</feature>
<evidence type="ECO:0000313" key="9">
    <source>
        <dbReference type="EMBL" id="GAA4684478.1"/>
    </source>
</evidence>
<keyword evidence="6 8" id="KW-0472">Membrane</keyword>
<evidence type="ECO:0000256" key="3">
    <source>
        <dbReference type="ARBA" id="ARBA00022448"/>
    </source>
</evidence>
<keyword evidence="4 8" id="KW-0812">Transmembrane</keyword>
<evidence type="ECO:0000256" key="8">
    <source>
        <dbReference type="SAM" id="Phobius"/>
    </source>
</evidence>
<dbReference type="InterPro" id="IPR045018">
    <property type="entry name" value="Azg-like"/>
</dbReference>
<sequence>MSTTPGTSRTGTAPTEPRPTGVLPRVDRFFEISGRGSTYAREIRGGVVTFVTMAYIVILNPLILGGFSGSQAAKDIAGNWLQNGQVAAVTALTAGVMTILFGLIARLPFGLAAGLGINSFLAVSVVKDVTWPEAMGLVVVEGLVIVVLAATGLRSMIFRAVPPALKTAITVGIGLFIAFIGLVDSGFVRSSGADSPPVQLGDAGSIATLPTLVFVIGLIVIGILMARKVKAALLIGIVATTIIAIVLEAIFHVGPSLGTNPAGWNLNAPVLPSALASLPDLSLLGHFSFGAFGRIGGVAATMLVFTLVFTNFFDAMGTMTGLARQADVAAEDGTFPRLRPALIVEGIGAVAGGASSGSSNTVFVESAAGIGEGARTGLASVVTGVLFLLAMFFTPLTEVVPLEVAASALVVVGALMVSQVVNIDWTEFSVALPVFLTIIVMPLTYSISNGIGAGFISWVLIRSLSGKAREISPLLWVVAAGFLIYFARGPIQAWLG</sequence>
<feature type="transmembrane region" description="Helical" evidence="8">
    <location>
        <begin position="291"/>
        <end position="313"/>
    </location>
</feature>
<evidence type="ECO:0000256" key="1">
    <source>
        <dbReference type="ARBA" id="ARBA00004127"/>
    </source>
</evidence>
<dbReference type="PANTHER" id="PTHR43337">
    <property type="entry name" value="XANTHINE/URACIL PERMEASE C887.17-RELATED"/>
    <property type="match status" value="1"/>
</dbReference>
<dbReference type="Proteomes" id="UP001501295">
    <property type="component" value="Unassembled WGS sequence"/>
</dbReference>
<organism evidence="9 10">
    <name type="scientific">Frondihabitans cladoniiphilus</name>
    <dbReference type="NCBI Taxonomy" id="715785"/>
    <lineage>
        <taxon>Bacteria</taxon>
        <taxon>Bacillati</taxon>
        <taxon>Actinomycetota</taxon>
        <taxon>Actinomycetes</taxon>
        <taxon>Micrococcales</taxon>
        <taxon>Microbacteriaceae</taxon>
        <taxon>Frondihabitans</taxon>
    </lineage>
</organism>
<feature type="transmembrane region" description="Helical" evidence="8">
    <location>
        <begin position="84"/>
        <end position="104"/>
    </location>
</feature>
<dbReference type="PANTHER" id="PTHR43337:SF1">
    <property type="entry name" value="XANTHINE_URACIL PERMEASE C887.17-RELATED"/>
    <property type="match status" value="1"/>
</dbReference>
<keyword evidence="10" id="KW-1185">Reference proteome</keyword>
<accession>A0ABP8WBR4</accession>
<feature type="transmembrane region" description="Helical" evidence="8">
    <location>
        <begin position="203"/>
        <end position="224"/>
    </location>
</feature>
<feature type="transmembrane region" description="Helical" evidence="8">
    <location>
        <begin position="111"/>
        <end position="129"/>
    </location>
</feature>